<evidence type="ECO:0000313" key="2">
    <source>
        <dbReference type="Proteomes" id="UP000078148"/>
    </source>
</evidence>
<gene>
    <name evidence="1" type="ORF">AR543_16085</name>
</gene>
<proteinExistence type="predicted"/>
<evidence type="ECO:0000313" key="1">
    <source>
        <dbReference type="EMBL" id="ANF97372.1"/>
    </source>
</evidence>
<name>A0A172ZIZ8_9BACL</name>
<dbReference type="EMBL" id="CP013023">
    <property type="protein sequence ID" value="ANF97372.1"/>
    <property type="molecule type" value="Genomic_DNA"/>
</dbReference>
<accession>A0A172ZIZ8</accession>
<organism evidence="1 2">
    <name type="scientific">Paenibacillus bovis</name>
    <dbReference type="NCBI Taxonomy" id="1616788"/>
    <lineage>
        <taxon>Bacteria</taxon>
        <taxon>Bacillati</taxon>
        <taxon>Bacillota</taxon>
        <taxon>Bacilli</taxon>
        <taxon>Bacillales</taxon>
        <taxon>Paenibacillaceae</taxon>
        <taxon>Paenibacillus</taxon>
    </lineage>
</organism>
<sequence>MMEIPAYFAQNSDIININRIYYPLMDNSVGKKRRRDGEKQRDIEDQCIDLSIIYRAIIHS</sequence>
<dbReference type="STRING" id="1616788.AR543_16085"/>
<dbReference type="KEGG" id="pbv:AR543_16085"/>
<protein>
    <submittedName>
        <fullName evidence="1">Uncharacterized protein</fullName>
    </submittedName>
</protein>
<keyword evidence="2" id="KW-1185">Reference proteome</keyword>
<reference evidence="2" key="1">
    <citation type="submission" date="2015-10" db="EMBL/GenBank/DDBJ databases">
        <title>Genome of Paenibacillus bovis sp. nov.</title>
        <authorList>
            <person name="Wu Z."/>
            <person name="Gao C."/>
            <person name="Liu Z."/>
            <person name="Zheng H."/>
        </authorList>
    </citation>
    <scope>NUCLEOTIDE SEQUENCE [LARGE SCALE GENOMIC DNA]</scope>
    <source>
        <strain evidence="2">BD3526</strain>
    </source>
</reference>
<reference evidence="1 2" key="2">
    <citation type="journal article" date="2016" name="Int. J. Syst. Evol. Microbiol.">
        <title>Paenibacillus bovis sp. nov., isolated from raw yak (Bos grunniens) milk.</title>
        <authorList>
            <person name="Gao C."/>
            <person name="Han J."/>
            <person name="Liu Z."/>
            <person name="Xu X."/>
            <person name="Hang F."/>
            <person name="Wu Z."/>
        </authorList>
    </citation>
    <scope>NUCLEOTIDE SEQUENCE [LARGE SCALE GENOMIC DNA]</scope>
    <source>
        <strain evidence="1 2">BD3526</strain>
    </source>
</reference>
<dbReference type="AlphaFoldDB" id="A0A172ZIZ8"/>
<dbReference type="Proteomes" id="UP000078148">
    <property type="component" value="Chromosome"/>
</dbReference>